<dbReference type="PANTHER" id="PTHR30023">
    <property type="entry name" value="D-ALANYL-D-ALANINE CARBOXYPEPTIDASE"/>
    <property type="match status" value="1"/>
</dbReference>
<dbReference type="SUPFAM" id="SSF56601">
    <property type="entry name" value="beta-lactamase/transpeptidase-like"/>
    <property type="match status" value="1"/>
</dbReference>
<dbReference type="RefSeq" id="WP_087615296.1">
    <property type="nucleotide sequence ID" value="NZ_JAFBEY010000002.1"/>
</dbReference>
<organism evidence="4 5">
    <name type="scientific">Solibacillus kalamii</name>
    <dbReference type="NCBI Taxonomy" id="1748298"/>
    <lineage>
        <taxon>Bacteria</taxon>
        <taxon>Bacillati</taxon>
        <taxon>Bacillota</taxon>
        <taxon>Bacilli</taxon>
        <taxon>Bacillales</taxon>
        <taxon>Caryophanaceae</taxon>
        <taxon>Solibacillus</taxon>
    </lineage>
</organism>
<dbReference type="InterPro" id="IPR012338">
    <property type="entry name" value="Beta-lactam/transpept-like"/>
</dbReference>
<evidence type="ECO:0000313" key="4">
    <source>
        <dbReference type="EMBL" id="OUZ40297.1"/>
    </source>
</evidence>
<dbReference type="PANTHER" id="PTHR30023:SF0">
    <property type="entry name" value="PENICILLIN-SENSITIVE CARBOXYPEPTIDASE A"/>
    <property type="match status" value="1"/>
</dbReference>
<proteinExistence type="inferred from homology"/>
<dbReference type="PRINTS" id="PR00922">
    <property type="entry name" value="DADACBPTASE3"/>
</dbReference>
<dbReference type="Proteomes" id="UP000196594">
    <property type="component" value="Unassembled WGS sequence"/>
</dbReference>
<sequence>MKKIFQLVILLALFFSLPIQSFASINSAVTTHLGKSNAAVTIRDAESGKIVYSQNGDKLMRPASNMKLVSGAAALSILGEDYRFKTNLYIDGIIVNDTLNGNVYIKGSGDPTLKKDDFLEFAKELKRIGIRTINGHVIGDDTAFSGSTLPPGVLKSDETYYFGARTSAITMSQNNDFDASTVIITAKPGKVGAKPSYSIEPNLSGMVISNQARTVSKGSRNTITIKRAYNTNRIIISGNLPQGSSKKEWVTLQDPSKNTMQAIKQTLQGTGLKFVKSSKVELGKVPKKATLLYTNESRTLAAIFPAFMKLSNNSIADILVKAMGKQQLGEGSTNKGATLLKKYSASLNIPVNNWSFADGSGLSNSNRVTSNGLSQLLYKVQNESYFGTFFDSLPVAGNKDRMVGGTLKSRLTNSALQNRIYAKTGYIPNVYTLSGYMKGQSGKQYIFSILLENKSSGNVYIDRTMAALVKNL</sequence>
<keyword evidence="3" id="KW-0732">Signal</keyword>
<protein>
    <submittedName>
        <fullName evidence="4">D-alanyl-D-alanine carboxypeptidase/D-alanyl-D-alanine-endopeptidase</fullName>
    </submittedName>
</protein>
<evidence type="ECO:0000313" key="5">
    <source>
        <dbReference type="Proteomes" id="UP000196594"/>
    </source>
</evidence>
<accession>A0ABX3ZLE7</accession>
<feature type="signal peptide" evidence="3">
    <location>
        <begin position="1"/>
        <end position="23"/>
    </location>
</feature>
<comment type="caution">
    <text evidence="4">The sequence shown here is derived from an EMBL/GenBank/DDBJ whole genome shotgun (WGS) entry which is preliminary data.</text>
</comment>
<dbReference type="EMBL" id="NHNT01000001">
    <property type="protein sequence ID" value="OUZ40297.1"/>
    <property type="molecule type" value="Genomic_DNA"/>
</dbReference>
<feature type="chain" id="PRO_5045068119" evidence="3">
    <location>
        <begin position="24"/>
        <end position="472"/>
    </location>
</feature>
<reference evidence="4 5" key="1">
    <citation type="journal article" date="2017" name="Int. J. Syst. Evol. Microbiol.">
        <title>Solibacillus kalamii sp. nov., isolated from a high-efficiency particulate arrestance filter system used in the International Space Station.</title>
        <authorList>
            <person name="Checinska Sielaff A."/>
            <person name="Kumar R.M."/>
            <person name="Pal D."/>
            <person name="Mayilraj S."/>
            <person name="Venkateswaran K."/>
        </authorList>
    </citation>
    <scope>NUCLEOTIDE SEQUENCE [LARGE SCALE GENOMIC DNA]</scope>
    <source>
        <strain evidence="4 5">ISSFR-015</strain>
    </source>
</reference>
<evidence type="ECO:0000256" key="3">
    <source>
        <dbReference type="SAM" id="SignalP"/>
    </source>
</evidence>
<dbReference type="Gene3D" id="3.40.710.10">
    <property type="entry name" value="DD-peptidase/beta-lactamase superfamily"/>
    <property type="match status" value="1"/>
</dbReference>
<name>A0ABX3ZLE7_9BACL</name>
<gene>
    <name evidence="4" type="ORF">CBM15_00115</name>
</gene>
<keyword evidence="4" id="KW-0645">Protease</keyword>
<dbReference type="Gene3D" id="3.50.80.20">
    <property type="entry name" value="D-Ala-D-Ala carboxypeptidase C, peptidase S13"/>
    <property type="match status" value="1"/>
</dbReference>
<evidence type="ECO:0000256" key="2">
    <source>
        <dbReference type="ARBA" id="ARBA00022801"/>
    </source>
</evidence>
<keyword evidence="5" id="KW-1185">Reference proteome</keyword>
<dbReference type="GO" id="GO:0004180">
    <property type="term" value="F:carboxypeptidase activity"/>
    <property type="evidence" value="ECO:0007669"/>
    <property type="project" value="UniProtKB-KW"/>
</dbReference>
<keyword evidence="2" id="KW-0378">Hydrolase</keyword>
<dbReference type="InterPro" id="IPR000667">
    <property type="entry name" value="Peptidase_S13"/>
</dbReference>
<evidence type="ECO:0000256" key="1">
    <source>
        <dbReference type="ARBA" id="ARBA00006096"/>
    </source>
</evidence>
<dbReference type="NCBIfam" id="TIGR00666">
    <property type="entry name" value="PBP4"/>
    <property type="match status" value="1"/>
</dbReference>
<keyword evidence="4" id="KW-0121">Carboxypeptidase</keyword>
<dbReference type="Pfam" id="PF02113">
    <property type="entry name" value="Peptidase_S13"/>
    <property type="match status" value="1"/>
</dbReference>
<comment type="similarity">
    <text evidence="1">Belongs to the peptidase S13 family.</text>
</comment>